<dbReference type="EMBL" id="HBFR01009289">
    <property type="protein sequence ID" value="CAD8879559.1"/>
    <property type="molecule type" value="Transcribed_RNA"/>
</dbReference>
<proteinExistence type="predicted"/>
<sequence length="317" mass="36685">MWRRFSDARMRRKSERDRPPQIPSKCRRVGPRPRQFYVLLTLTVGILFTLSRSFHKIPSLPSVHQKKNSSRNKRVLSFVHIPKTAGSSIEGLGFEGRLTDEQMQHWGLFTFCNPLRLRKSVARWWMNCNRETENTCVPWHNPEKLHSLYDNNDEVTTFCVIRSPLERLLSIFKYNNGGGQSNCTVEFFNGWTENMIHRLKNDETPPMMCHLLQQTSYPCERKLLFENLATEFDALMVEFGMNNTLSDSNTIHERSSKTCGNLKASDLFPKVHTLVSKHYASDLSLHTKLLEERSMGRSVENSFKPKNNSVASAKNTS</sequence>
<dbReference type="InterPro" id="IPR027417">
    <property type="entry name" value="P-loop_NTPase"/>
</dbReference>
<evidence type="ECO:0000256" key="1">
    <source>
        <dbReference type="SAM" id="MobiDB-lite"/>
    </source>
</evidence>
<dbReference type="Gene3D" id="3.40.50.300">
    <property type="entry name" value="P-loop containing nucleotide triphosphate hydrolases"/>
    <property type="match status" value="1"/>
</dbReference>
<feature type="compositionally biased region" description="Polar residues" evidence="1">
    <location>
        <begin position="299"/>
        <end position="317"/>
    </location>
</feature>
<protein>
    <submittedName>
        <fullName evidence="2">Uncharacterized protein</fullName>
    </submittedName>
</protein>
<accession>A0A7S1B9P0</accession>
<organism evidence="2">
    <name type="scientific">Corethron hystrix</name>
    <dbReference type="NCBI Taxonomy" id="216773"/>
    <lineage>
        <taxon>Eukaryota</taxon>
        <taxon>Sar</taxon>
        <taxon>Stramenopiles</taxon>
        <taxon>Ochrophyta</taxon>
        <taxon>Bacillariophyta</taxon>
        <taxon>Coscinodiscophyceae</taxon>
        <taxon>Corethrophycidae</taxon>
        <taxon>Corethrales</taxon>
        <taxon>Corethraceae</taxon>
        <taxon>Corethron</taxon>
    </lineage>
</organism>
<feature type="compositionally biased region" description="Basic and acidic residues" evidence="1">
    <location>
        <begin position="1"/>
        <end position="19"/>
    </location>
</feature>
<name>A0A7S1B9P0_9STRA</name>
<evidence type="ECO:0000313" key="2">
    <source>
        <dbReference type="EMBL" id="CAD8879559.1"/>
    </source>
</evidence>
<feature type="region of interest" description="Disordered" evidence="1">
    <location>
        <begin position="296"/>
        <end position="317"/>
    </location>
</feature>
<gene>
    <name evidence="2" type="ORF">CHYS00102_LOCUS6743</name>
</gene>
<feature type="region of interest" description="Disordered" evidence="1">
    <location>
        <begin position="1"/>
        <end position="29"/>
    </location>
</feature>
<reference evidence="2" key="1">
    <citation type="submission" date="2021-01" db="EMBL/GenBank/DDBJ databases">
        <authorList>
            <person name="Corre E."/>
            <person name="Pelletier E."/>
            <person name="Niang G."/>
            <person name="Scheremetjew M."/>
            <person name="Finn R."/>
            <person name="Kale V."/>
            <person name="Holt S."/>
            <person name="Cochrane G."/>
            <person name="Meng A."/>
            <person name="Brown T."/>
            <person name="Cohen L."/>
        </authorList>
    </citation>
    <scope>NUCLEOTIDE SEQUENCE</scope>
    <source>
        <strain evidence="2">308</strain>
    </source>
</reference>
<dbReference type="AlphaFoldDB" id="A0A7S1B9P0"/>